<sequence length="522" mass="55185">MEVPSLGPSQMPSMQPPQSVPSTNSGEPTVVPPSSYTELPTVNCPSTGTLEEPQPSAQLPPTSMLEEEPIPLEPASTVLQADVAAGAAEPPKSGSHADVVMAAPPVEAAATPLASTLQANAAAPEPSSQAQAQAQAQAHVQQPQPSQQPTQQPLNSQSSQPSKSQPSQPQNHDPPSDYSDFSDSDFSDGNEATTSDDEDLLEGRAKYINVNRWTLVHPDEMPNDEETREAVGDVKDVFGERTHLLILEALMSGDENKRRLVREAARIFLLAGPAPGFRKNADGTPNLDRMKENEYQLAAKHAAQQAGLHAAKQQQHAEEAQKCAKQHEDMAVAQALEMNAGAGEEAVKEAVEAARAKAAASEEAQAAAAQMALAEQASAAAAAAAEVANDWRVGREKDWKGFLVHVFGAKEANEVFGLGLNNSLITQCLHKVPFIPPVPAMPLQQMQPANSTWMPPAMPPQQIQPANSTWIPPPASSAPVPLPVSMGMATHTTSLQPMAFASNVPAMPLQTRAPPTSHPTAS</sequence>
<dbReference type="Proteomes" id="UP000660262">
    <property type="component" value="Unassembled WGS sequence"/>
</dbReference>
<organism evidence="2 3">
    <name type="scientific">Pycnococcus provasolii</name>
    <dbReference type="NCBI Taxonomy" id="41880"/>
    <lineage>
        <taxon>Eukaryota</taxon>
        <taxon>Viridiplantae</taxon>
        <taxon>Chlorophyta</taxon>
        <taxon>Pseudoscourfieldiophyceae</taxon>
        <taxon>Pseudoscourfieldiales</taxon>
        <taxon>Pycnococcaceae</taxon>
        <taxon>Pycnococcus</taxon>
    </lineage>
</organism>
<keyword evidence="3" id="KW-1185">Reference proteome</keyword>
<proteinExistence type="predicted"/>
<name>A0A830HT82_9CHLO</name>
<reference evidence="2" key="1">
    <citation type="submission" date="2020-10" db="EMBL/GenBank/DDBJ databases">
        <title>Unveiling of a novel bifunctional photoreceptor, Dualchrome1, isolated from a cosmopolitan green alga.</title>
        <authorList>
            <person name="Suzuki S."/>
            <person name="Kawachi M."/>
        </authorList>
    </citation>
    <scope>NUCLEOTIDE SEQUENCE</scope>
    <source>
        <strain evidence="2">NIES 2893</strain>
    </source>
</reference>
<protein>
    <submittedName>
        <fullName evidence="2">Uncharacterized protein</fullName>
    </submittedName>
</protein>
<evidence type="ECO:0000313" key="2">
    <source>
        <dbReference type="EMBL" id="GHP08157.1"/>
    </source>
</evidence>
<feature type="region of interest" description="Disordered" evidence="1">
    <location>
        <begin position="1"/>
        <end position="100"/>
    </location>
</feature>
<accession>A0A830HT82</accession>
<dbReference type="AlphaFoldDB" id="A0A830HT82"/>
<feature type="compositionally biased region" description="Low complexity" evidence="1">
    <location>
        <begin position="1"/>
        <end position="13"/>
    </location>
</feature>
<comment type="caution">
    <text evidence="2">The sequence shown here is derived from an EMBL/GenBank/DDBJ whole genome shotgun (WGS) entry which is preliminary data.</text>
</comment>
<evidence type="ECO:0000256" key="1">
    <source>
        <dbReference type="SAM" id="MobiDB-lite"/>
    </source>
</evidence>
<evidence type="ECO:0000313" key="3">
    <source>
        <dbReference type="Proteomes" id="UP000660262"/>
    </source>
</evidence>
<feature type="compositionally biased region" description="Low complexity" evidence="1">
    <location>
        <begin position="117"/>
        <end position="179"/>
    </location>
</feature>
<feature type="region of interest" description="Disordered" evidence="1">
    <location>
        <begin position="117"/>
        <end position="200"/>
    </location>
</feature>
<feature type="compositionally biased region" description="Polar residues" evidence="1">
    <location>
        <begin position="23"/>
        <end position="61"/>
    </location>
</feature>
<dbReference type="EMBL" id="BNJQ01000019">
    <property type="protein sequence ID" value="GHP08157.1"/>
    <property type="molecule type" value="Genomic_DNA"/>
</dbReference>
<gene>
    <name evidence="2" type="ORF">PPROV_000689900</name>
</gene>
<feature type="compositionally biased region" description="Acidic residues" evidence="1">
    <location>
        <begin position="180"/>
        <end position="200"/>
    </location>
</feature>